<gene>
    <name evidence="1" type="ORF">GCM10011374_22020</name>
</gene>
<comment type="caution">
    <text evidence="1">The sequence shown here is derived from an EMBL/GenBank/DDBJ whole genome shotgun (WGS) entry which is preliminary data.</text>
</comment>
<organism evidence="1 2">
    <name type="scientific">Kocuria dechangensis</name>
    <dbReference type="NCBI Taxonomy" id="1176249"/>
    <lineage>
        <taxon>Bacteria</taxon>
        <taxon>Bacillati</taxon>
        <taxon>Actinomycetota</taxon>
        <taxon>Actinomycetes</taxon>
        <taxon>Micrococcales</taxon>
        <taxon>Micrococcaceae</taxon>
        <taxon>Kocuria</taxon>
    </lineage>
</organism>
<sequence length="161" mass="16905">MMSKAVSVQRPQSTTRSVDSVHVPLLSAGTELLDADGLNGSADPRFFHSRLVQQVFTAAGEVEEAEWMRDQVLQDGMSHDEIGVGLDIAPVDGALESARWALDRAVSALHAEIRRAARHGVSACALADAAAMDVVDVQALLDEVVVAQPARAVPGELAAAG</sequence>
<dbReference type="Proteomes" id="UP000638848">
    <property type="component" value="Unassembled WGS sequence"/>
</dbReference>
<keyword evidence="2" id="KW-1185">Reference proteome</keyword>
<accession>A0A917GVT6</accession>
<name>A0A917GVT6_9MICC</name>
<proteinExistence type="predicted"/>
<evidence type="ECO:0000313" key="1">
    <source>
        <dbReference type="EMBL" id="GGG58809.1"/>
    </source>
</evidence>
<reference evidence="1" key="2">
    <citation type="submission" date="2020-09" db="EMBL/GenBank/DDBJ databases">
        <authorList>
            <person name="Sun Q."/>
            <person name="Zhou Y."/>
        </authorList>
    </citation>
    <scope>NUCLEOTIDE SEQUENCE</scope>
    <source>
        <strain evidence="1">CGMCC 1.12187</strain>
    </source>
</reference>
<protein>
    <submittedName>
        <fullName evidence="1">Uncharacterized protein</fullName>
    </submittedName>
</protein>
<dbReference type="RefSeq" id="WP_188537128.1">
    <property type="nucleotide sequence ID" value="NZ_BMEQ01000010.1"/>
</dbReference>
<dbReference type="AlphaFoldDB" id="A0A917GVT6"/>
<evidence type="ECO:0000313" key="2">
    <source>
        <dbReference type="Proteomes" id="UP000638848"/>
    </source>
</evidence>
<reference evidence="1" key="1">
    <citation type="journal article" date="2014" name="Int. J. Syst. Evol. Microbiol.">
        <title>Complete genome sequence of Corynebacterium casei LMG S-19264T (=DSM 44701T), isolated from a smear-ripened cheese.</title>
        <authorList>
            <consortium name="US DOE Joint Genome Institute (JGI-PGF)"/>
            <person name="Walter F."/>
            <person name="Albersmeier A."/>
            <person name="Kalinowski J."/>
            <person name="Ruckert C."/>
        </authorList>
    </citation>
    <scope>NUCLEOTIDE SEQUENCE</scope>
    <source>
        <strain evidence="1">CGMCC 1.12187</strain>
    </source>
</reference>
<dbReference type="EMBL" id="BMEQ01000010">
    <property type="protein sequence ID" value="GGG58809.1"/>
    <property type="molecule type" value="Genomic_DNA"/>
</dbReference>